<dbReference type="GO" id="GO:0046513">
    <property type="term" value="P:ceramide biosynthetic process"/>
    <property type="evidence" value="ECO:0007669"/>
    <property type="project" value="TreeGrafter"/>
</dbReference>
<dbReference type="EMBL" id="OC321899">
    <property type="protein sequence ID" value="CAD7410876.1"/>
    <property type="molecule type" value="Genomic_DNA"/>
</dbReference>
<dbReference type="PANTHER" id="PTHR12988:SF6">
    <property type="entry name" value="SPHINGOMYELIN PHOSPHODIESTERASE 4"/>
    <property type="match status" value="1"/>
</dbReference>
<evidence type="ECO:0000256" key="5">
    <source>
        <dbReference type="SAM" id="MobiDB-lite"/>
    </source>
</evidence>
<gene>
    <name evidence="6" type="ORF">TCEB3V08_LOCUS10686</name>
</gene>
<dbReference type="Pfam" id="PF14724">
    <property type="entry name" value="mit_SMPDase"/>
    <property type="match status" value="1"/>
</dbReference>
<keyword evidence="3" id="KW-1133">Transmembrane helix</keyword>
<dbReference type="AlphaFoldDB" id="A0A7R9H6R6"/>
<reference evidence="6" key="1">
    <citation type="submission" date="2020-11" db="EMBL/GenBank/DDBJ databases">
        <authorList>
            <person name="Tran Van P."/>
        </authorList>
    </citation>
    <scope>NUCLEOTIDE SEQUENCE</scope>
</reference>
<evidence type="ECO:0000256" key="4">
    <source>
        <dbReference type="ARBA" id="ARBA00023136"/>
    </source>
</evidence>
<evidence type="ECO:0000256" key="3">
    <source>
        <dbReference type="ARBA" id="ARBA00022989"/>
    </source>
</evidence>
<comment type="subcellular location">
    <subcellularLocation>
        <location evidence="1">Membrane</location>
        <topology evidence="1">Single-pass membrane protein</topology>
    </subcellularLocation>
</comment>
<dbReference type="GO" id="GO:0046475">
    <property type="term" value="P:glycerophospholipid catabolic process"/>
    <property type="evidence" value="ECO:0007669"/>
    <property type="project" value="TreeGrafter"/>
</dbReference>
<keyword evidence="4" id="KW-0472">Membrane</keyword>
<accession>A0A7R9H6R6</accession>
<dbReference type="GO" id="GO:0016020">
    <property type="term" value="C:membrane"/>
    <property type="evidence" value="ECO:0007669"/>
    <property type="project" value="UniProtKB-SubCell"/>
</dbReference>
<dbReference type="PANTHER" id="PTHR12988">
    <property type="entry name" value="SPHINGOMYELIN PHOSPHODIESTERASE 4"/>
    <property type="match status" value="1"/>
</dbReference>
<dbReference type="GO" id="GO:0050290">
    <property type="term" value="F:sphingomyelin phosphodiesterase D activity"/>
    <property type="evidence" value="ECO:0007669"/>
    <property type="project" value="InterPro"/>
</dbReference>
<organism evidence="6">
    <name type="scientific">Timema cristinae</name>
    <name type="common">Walking stick</name>
    <dbReference type="NCBI Taxonomy" id="61476"/>
    <lineage>
        <taxon>Eukaryota</taxon>
        <taxon>Metazoa</taxon>
        <taxon>Ecdysozoa</taxon>
        <taxon>Arthropoda</taxon>
        <taxon>Hexapoda</taxon>
        <taxon>Insecta</taxon>
        <taxon>Pterygota</taxon>
        <taxon>Neoptera</taxon>
        <taxon>Polyneoptera</taxon>
        <taxon>Phasmatodea</taxon>
        <taxon>Timematodea</taxon>
        <taxon>Timematoidea</taxon>
        <taxon>Timematidae</taxon>
        <taxon>Timema</taxon>
    </lineage>
</organism>
<dbReference type="InterPro" id="IPR024129">
    <property type="entry name" value="Sphingomy_SMPD4"/>
</dbReference>
<feature type="region of interest" description="Disordered" evidence="5">
    <location>
        <begin position="1"/>
        <end position="21"/>
    </location>
</feature>
<name>A0A7R9H6R6_TIMCR</name>
<protein>
    <recommendedName>
        <fullName evidence="7">Sphingomyelin phosphodiesterase 4</fullName>
    </recommendedName>
</protein>
<proteinExistence type="predicted"/>
<dbReference type="GO" id="GO:0006685">
    <property type="term" value="P:sphingomyelin catabolic process"/>
    <property type="evidence" value="ECO:0007669"/>
    <property type="project" value="TreeGrafter"/>
</dbReference>
<evidence type="ECO:0000256" key="2">
    <source>
        <dbReference type="ARBA" id="ARBA00022692"/>
    </source>
</evidence>
<feature type="region of interest" description="Disordered" evidence="5">
    <location>
        <begin position="55"/>
        <end position="75"/>
    </location>
</feature>
<keyword evidence="2" id="KW-0812">Transmembrane</keyword>
<sequence length="329" mass="37699">MQGEWKAFLGKTTPSSPNRDTNFDLPILGSLAQHKSCALANYVIKAGSEPAFAWRESGKPFRNPPPPRLTDRDSNLDLPVLSSRTQHDKRNRIQSALNLPTYECCFQIEHLLQECTMKDLQTVYPILVENIFGITNQIGWGLRSTYRDSKTNYDTLLKFLDPEGPMFNVCYKLILNCYVKYVLPLSCLPVKIKKMIENGTVPPFYSDKVQIDPQTRMPTSLCLNPFEFYMFHFTYHLVNPWVQRPVDNWVLWDTVYLALVEIYLAHFLPCKGSVVTPHIPGLFIPYTAPPLQTTHRSVSYIMSSIRTPRERAIPTEWPLLGEYSANSCG</sequence>
<evidence type="ECO:0000313" key="6">
    <source>
        <dbReference type="EMBL" id="CAD7410876.1"/>
    </source>
</evidence>
<evidence type="ECO:0008006" key="7">
    <source>
        <dbReference type="Google" id="ProtNLM"/>
    </source>
</evidence>
<evidence type="ECO:0000256" key="1">
    <source>
        <dbReference type="ARBA" id="ARBA00004167"/>
    </source>
</evidence>